<reference evidence="1 2" key="1">
    <citation type="submission" date="2014-02" db="EMBL/GenBank/DDBJ databases">
        <authorList>
            <person name="Genoscope - CEA"/>
        </authorList>
    </citation>
    <scope>NUCLEOTIDE SEQUENCE [LARGE SCALE GENOMIC DNA]</scope>
    <source>
        <strain evidence="1 2">PCC 8005</strain>
    </source>
</reference>
<dbReference type="AlphaFoldDB" id="A0A9P1NYP5"/>
<protein>
    <submittedName>
        <fullName evidence="1">Uncharacterized protein</fullName>
    </submittedName>
</protein>
<organism evidence="1 2">
    <name type="scientific">Limnospira indica PCC 8005</name>
    <dbReference type="NCBI Taxonomy" id="376219"/>
    <lineage>
        <taxon>Bacteria</taxon>
        <taxon>Bacillati</taxon>
        <taxon>Cyanobacteriota</taxon>
        <taxon>Cyanophyceae</taxon>
        <taxon>Oscillatoriophycideae</taxon>
        <taxon>Oscillatoriales</taxon>
        <taxon>Sirenicapillariaceae</taxon>
        <taxon>Limnospira</taxon>
    </lineage>
</organism>
<gene>
    <name evidence="1" type="ORF">ARTHRO_10435</name>
</gene>
<proteinExistence type="predicted"/>
<keyword evidence="2" id="KW-1185">Reference proteome</keyword>
<dbReference type="Proteomes" id="UP000032946">
    <property type="component" value="Chromosome"/>
</dbReference>
<name>A0A9P1NYP5_9CYAN</name>
<evidence type="ECO:0000313" key="2">
    <source>
        <dbReference type="Proteomes" id="UP000032946"/>
    </source>
</evidence>
<dbReference type="EMBL" id="FO818640">
    <property type="protein sequence ID" value="CDM92762.1"/>
    <property type="molecule type" value="Genomic_DNA"/>
</dbReference>
<sequence>MASNASMISPGGGGACGIMCSQLECIIFLAKVDFSVHQAGVAVSKIQAIAKPMATNSFNMTPLPVFNFSFTDS</sequence>
<accession>A0A9P1NYP5</accession>
<evidence type="ECO:0000313" key="1">
    <source>
        <dbReference type="EMBL" id="CDM92762.1"/>
    </source>
</evidence>